<feature type="signal peptide" evidence="2">
    <location>
        <begin position="1"/>
        <end position="22"/>
    </location>
</feature>
<accession>A0ABR7Y3B2</accession>
<protein>
    <submittedName>
        <fullName evidence="5">Metallophosphoesterase family protein</fullName>
    </submittedName>
</protein>
<dbReference type="PANTHER" id="PTHR22953">
    <property type="entry name" value="ACID PHOSPHATASE RELATED"/>
    <property type="match status" value="1"/>
</dbReference>
<dbReference type="Pfam" id="PF00149">
    <property type="entry name" value="Metallophos"/>
    <property type="match status" value="1"/>
</dbReference>
<dbReference type="InterPro" id="IPR015914">
    <property type="entry name" value="PAPs_N"/>
</dbReference>
<evidence type="ECO:0000256" key="1">
    <source>
        <dbReference type="ARBA" id="ARBA00022729"/>
    </source>
</evidence>
<dbReference type="Gene3D" id="2.60.40.380">
    <property type="entry name" value="Purple acid phosphatase-like, N-terminal"/>
    <property type="match status" value="1"/>
</dbReference>
<dbReference type="InterPro" id="IPR029052">
    <property type="entry name" value="Metallo-depent_PP-like"/>
</dbReference>
<dbReference type="InterPro" id="IPR004843">
    <property type="entry name" value="Calcineurin-like_PHP"/>
</dbReference>
<evidence type="ECO:0000313" key="5">
    <source>
        <dbReference type="EMBL" id="MBD1425787.1"/>
    </source>
</evidence>
<dbReference type="SUPFAM" id="SSF56300">
    <property type="entry name" value="Metallo-dependent phosphatases"/>
    <property type="match status" value="1"/>
</dbReference>
<keyword evidence="1 2" id="KW-0732">Signal</keyword>
<dbReference type="Pfam" id="PF16656">
    <property type="entry name" value="Pur_ac_phosph_N"/>
    <property type="match status" value="1"/>
</dbReference>
<sequence>MKRLTYLLVAIVALVWLHPTTAQTTAYTVIANPGENASSEIRLNWHTDLGSGDSYITYTKATDKNWRKAVTAQADQAICTVFDSIYSKRPNNDDFYEDAQFIRNAIALQGLKAGTAYKYKLSSDKTPSHDDSEVRYFKTAPKSDPWTMGVISDIHVYAPLPNRQKAAMQMIQQLEKQNKNSFDMMLHVGDLSAWGGSYSFWPTLYADSTFSDYVWAGVNGNHDDMTRQHKQSNEFFRNVNNNPPNGYGREIGVCYHFTYGETLFVMLNNEAMKSDEGLSKAQDWTKKVIKNNPAKYVVVVSHYQWFMGNDGRSSQYSRWRELFDEYGVDLAISGNNHIYVRTNAVYANEETDGSKGTVYIQTPSSDNARGRSMDDLLHNKDLIKTRWTEGSKTVGALIMKASKKHLILTLYDRNGVSIDQVKVKSKSKKNLKADHR</sequence>
<evidence type="ECO:0000259" key="3">
    <source>
        <dbReference type="Pfam" id="PF00149"/>
    </source>
</evidence>
<comment type="caution">
    <text evidence="5">The sequence shown here is derived from an EMBL/GenBank/DDBJ whole genome shotgun (WGS) entry which is preliminary data.</text>
</comment>
<dbReference type="InterPro" id="IPR039331">
    <property type="entry name" value="PAPs-like"/>
</dbReference>
<gene>
    <name evidence="5" type="ORF">H8B17_09355</name>
</gene>
<proteinExistence type="predicted"/>
<organism evidence="5 6">
    <name type="scientific">Sphingobacterium arenae</name>
    <dbReference type="NCBI Taxonomy" id="1280598"/>
    <lineage>
        <taxon>Bacteria</taxon>
        <taxon>Pseudomonadati</taxon>
        <taxon>Bacteroidota</taxon>
        <taxon>Sphingobacteriia</taxon>
        <taxon>Sphingobacteriales</taxon>
        <taxon>Sphingobacteriaceae</taxon>
        <taxon>Sphingobacterium</taxon>
    </lineage>
</organism>
<evidence type="ECO:0000256" key="2">
    <source>
        <dbReference type="SAM" id="SignalP"/>
    </source>
</evidence>
<dbReference type="Gene3D" id="3.60.21.10">
    <property type="match status" value="1"/>
</dbReference>
<dbReference type="SUPFAM" id="SSF49363">
    <property type="entry name" value="Purple acid phosphatase, N-terminal domain"/>
    <property type="match status" value="1"/>
</dbReference>
<evidence type="ECO:0000259" key="4">
    <source>
        <dbReference type="Pfam" id="PF16656"/>
    </source>
</evidence>
<name>A0ABR7Y3B2_9SPHI</name>
<dbReference type="PANTHER" id="PTHR22953:SF153">
    <property type="entry name" value="PURPLE ACID PHOSPHATASE"/>
    <property type="match status" value="1"/>
</dbReference>
<dbReference type="InterPro" id="IPR008963">
    <property type="entry name" value="Purple_acid_Pase-like_N"/>
</dbReference>
<evidence type="ECO:0000313" key="6">
    <source>
        <dbReference type="Proteomes" id="UP000606494"/>
    </source>
</evidence>
<dbReference type="Proteomes" id="UP000606494">
    <property type="component" value="Unassembled WGS sequence"/>
</dbReference>
<feature type="domain" description="Purple acid phosphatase N-terminal" evidence="4">
    <location>
        <begin position="29"/>
        <end position="139"/>
    </location>
</feature>
<keyword evidence="6" id="KW-1185">Reference proteome</keyword>
<reference evidence="5 6" key="1">
    <citation type="submission" date="2020-08" db="EMBL/GenBank/DDBJ databases">
        <title>Sphingobacterium sp. DN00404 isolated from aquaculture water.</title>
        <authorList>
            <person name="Zhang M."/>
        </authorList>
    </citation>
    <scope>NUCLEOTIDE SEQUENCE [LARGE SCALE GENOMIC DNA]</scope>
    <source>
        <strain evidence="5 6">KCTC 32294</strain>
    </source>
</reference>
<dbReference type="RefSeq" id="WP_190308916.1">
    <property type="nucleotide sequence ID" value="NZ_JACNYK010000002.1"/>
</dbReference>
<feature type="domain" description="Calcineurin-like phosphoesterase" evidence="3">
    <location>
        <begin position="149"/>
        <end position="338"/>
    </location>
</feature>
<dbReference type="EMBL" id="JACNYK010000002">
    <property type="protein sequence ID" value="MBD1425787.1"/>
    <property type="molecule type" value="Genomic_DNA"/>
</dbReference>
<feature type="chain" id="PRO_5045085888" evidence="2">
    <location>
        <begin position="23"/>
        <end position="436"/>
    </location>
</feature>